<evidence type="ECO:0000313" key="2">
    <source>
        <dbReference type="EMBL" id="NYG54147.1"/>
    </source>
</evidence>
<dbReference type="RefSeq" id="WP_179516832.1">
    <property type="nucleotide sequence ID" value="NZ_JACCAC010000001.1"/>
</dbReference>
<gene>
    <name evidence="2" type="ORF">BJ989_000451</name>
</gene>
<keyword evidence="3" id="KW-1185">Reference proteome</keyword>
<protein>
    <recommendedName>
        <fullName evidence="4">DUF559 domain-containing protein</fullName>
    </recommendedName>
</protein>
<evidence type="ECO:0008006" key="4">
    <source>
        <dbReference type="Google" id="ProtNLM"/>
    </source>
</evidence>
<accession>A0A7Y9UKN4</accession>
<dbReference type="AlphaFoldDB" id="A0A7Y9UKN4"/>
<organism evidence="2 3">
    <name type="scientific">Nocardioides perillae</name>
    <dbReference type="NCBI Taxonomy" id="1119534"/>
    <lineage>
        <taxon>Bacteria</taxon>
        <taxon>Bacillati</taxon>
        <taxon>Actinomycetota</taxon>
        <taxon>Actinomycetes</taxon>
        <taxon>Propionibacteriales</taxon>
        <taxon>Nocardioidaceae</taxon>
        <taxon>Nocardioides</taxon>
    </lineage>
</organism>
<name>A0A7Y9UKN4_9ACTN</name>
<dbReference type="Proteomes" id="UP000544110">
    <property type="component" value="Unassembled WGS sequence"/>
</dbReference>
<sequence length="318" mass="35514">MEPKDSPTPDPTTADEPLDTSRPFLRARGVGAGITPRRLNGPRFRRVFSDVYVSADRPPDELERIQAALLLHPAGARASHHSAAALYTVPVPVDPRVHVSVPDADQRRWRPGVMSHLSPAGIVPWRRSGLPVSPPDRLMVEMAGLVDLVDLVVLGDALVRRTGWSADRLRRVLADCTSYWSGRARWAAGFVRDGVDSPMETRLRMLMALAGLPEPVVDHHLVDADGVVLRRLDLAYPVPRVAVEYDGRHHVERIDTWLDDVDRDAELREERGWILLKVVSRGVYREPDRTLERVATALRSRGVEVGPLSPAYREYFPG</sequence>
<feature type="region of interest" description="Disordered" evidence="1">
    <location>
        <begin position="1"/>
        <end position="29"/>
    </location>
</feature>
<evidence type="ECO:0000256" key="1">
    <source>
        <dbReference type="SAM" id="MobiDB-lite"/>
    </source>
</evidence>
<comment type="caution">
    <text evidence="2">The sequence shown here is derived from an EMBL/GenBank/DDBJ whole genome shotgun (WGS) entry which is preliminary data.</text>
</comment>
<evidence type="ECO:0000313" key="3">
    <source>
        <dbReference type="Proteomes" id="UP000544110"/>
    </source>
</evidence>
<proteinExistence type="predicted"/>
<reference evidence="2 3" key="1">
    <citation type="submission" date="2020-07" db="EMBL/GenBank/DDBJ databases">
        <title>Sequencing the genomes of 1000 actinobacteria strains.</title>
        <authorList>
            <person name="Klenk H.-P."/>
        </authorList>
    </citation>
    <scope>NUCLEOTIDE SEQUENCE [LARGE SCALE GENOMIC DNA]</scope>
    <source>
        <strain evidence="2 3">DSM 24552</strain>
    </source>
</reference>
<dbReference type="EMBL" id="JACCAC010000001">
    <property type="protein sequence ID" value="NYG54147.1"/>
    <property type="molecule type" value="Genomic_DNA"/>
</dbReference>